<reference evidence="8 9" key="1">
    <citation type="submission" date="2019-07" db="EMBL/GenBank/DDBJ databases">
        <authorList>
            <person name="Jastrzebski P J."/>
            <person name="Paukszto L."/>
            <person name="Jastrzebski P J."/>
        </authorList>
    </citation>
    <scope>NUCLEOTIDE SEQUENCE [LARGE SCALE GENOMIC DNA]</scope>
    <source>
        <strain evidence="8 9">WMS-il1</strain>
    </source>
</reference>
<dbReference type="InterPro" id="IPR056822">
    <property type="entry name" value="TEN_NHL"/>
</dbReference>
<dbReference type="PROSITE" id="PS01186">
    <property type="entry name" value="EGF_2"/>
    <property type="match status" value="2"/>
</dbReference>
<proteinExistence type="predicted"/>
<dbReference type="InterPro" id="IPR056823">
    <property type="entry name" value="TEN-like_YD-shell"/>
</dbReference>
<dbReference type="Pfam" id="PF23093">
    <property type="entry name" value="GBD_Tenm3"/>
    <property type="match status" value="1"/>
</dbReference>
<accession>A0A564YUK9</accession>
<evidence type="ECO:0000256" key="1">
    <source>
        <dbReference type="ARBA" id="ARBA00022536"/>
    </source>
</evidence>
<organism evidence="8 9">
    <name type="scientific">Hymenolepis diminuta</name>
    <name type="common">Rat tapeworm</name>
    <dbReference type="NCBI Taxonomy" id="6216"/>
    <lineage>
        <taxon>Eukaryota</taxon>
        <taxon>Metazoa</taxon>
        <taxon>Spiralia</taxon>
        <taxon>Lophotrochozoa</taxon>
        <taxon>Platyhelminthes</taxon>
        <taxon>Cestoda</taxon>
        <taxon>Eucestoda</taxon>
        <taxon>Cyclophyllidea</taxon>
        <taxon>Hymenolepididae</taxon>
        <taxon>Hymenolepis</taxon>
    </lineage>
</organism>
<keyword evidence="6" id="KW-0472">Membrane</keyword>
<dbReference type="Pfam" id="PF25021">
    <property type="entry name" value="TEN_NHL"/>
    <property type="match status" value="1"/>
</dbReference>
<keyword evidence="2" id="KW-0677">Repeat</keyword>
<sequence>MPTGGRMVNQLPSTISQDLLSASAGGVTNGEDNQNSTSSTTNGGGGGGVNGASDTLGKSPSIVAMVTTNSPSALVTSPLMTFYDAAAANSVGGGGINTYMTHPCQQTLQPPSRNGAKLSTVNGIAPTHASGRHFWRCSWQYWVILICVLGFLLAVSFAVFFSENAKWLENRLHKKYAQDPTIFGLFDPHNPPQKIEPNKQVKVQLEPMGLWAGHWQIQSDLCTLYNITLTSELSSVGVFLRYGTMSTIVHYSHFDRILGRQLKADAVVKRDSNELPKEAFPSVSSETHVKPDAPRTTGRVRCLKKGHWFISIVNDQPRTEDIVFSMAEIAMPRGCPNDCSNRGICSQGVCDCLNGLTGKDCSTIEDVPICSGHGEYRQGKCHCFAEWKGPECETLWSECPDPTCSSHGRCVTGECLCFDGYGGDSCQFRICSSHNCTGNGVCVGGVCRCFSGWGGEACDQRLTSEFSVGGIDFPDQSQQKDASANQPSPDAFCSFNGYRDLSSGNCRCFPGFEGSTCEKDVTCASRCVHGVCTGDRRQLLSGGPALPGLLPVGTTLIDPAICYCNDGWRGVNCDVPTCNSKCLLNGQCVNDTCVCNRGWSGANCNLNECPLDCSGHGHCVKGDDGHYFCQCFANRKGSACQVSREVSCNDGRDDDQDGLIDCLDPDCCGTDHCEKLIRLRGNLQQVVEDARQSCAHSTEISSLILSTKLASPGSSFYDQLEFLLLRDLTTDKVDPRRVSVVRGVVRQWDSTPFWGCRVFDRLNPVIGSALTDKNGRFELVVDGGFLVQLEFIRHPTSRFTAQLDVYVPVNHIVNIGDFYLMDRSASPLIPAPPLSKGLILQNFHEGAVTGVGGILPASPIFGDLWVAGLLPSVNPDSPESLCPPDVHDISRIGGPIIEPNARGFDGTSHDDLSVCFDSDESLCVSREGVLFYRYALKPTNLYLVQSSDKTMKSPSFIVIKMLSSDRPPPDFLNEVHLSIDVAGLRQSWRFEPSQGLEFTYIWNRTDGYNRSVYGRVPAKVSVGFLYGECPTVFWEHRVVHIDGHDITSIDLPRWNLNARHTYAPNQGIVYMGDGRSVSVGENLVVALVLGKPNVRRLANRCEMCLGRARGNPIFRVAALSTDETGRLIVVDGYFIRYLHTEIHRQAFDPMGSFSSPYDDSSPSIPENGAQSPSASSDWLVADVRPMSFVNGGSGEADWPAYYIARHPISSEELEALSRGGIGGGRAGIFISDTNNRTIWWTSLARRDFSQMVISELCPPNETMSDCLRMPLTKPKGLVVTYNEDLFFIDDKRLWRYQLRRPPGQKSSRMELVIGQSDGSGMPMSCERSLPANKVQLTDPTFIAYNPVEDCLYYVDDKRVYRLHLASRMISLAAGKLPGCKPYSTSNSNSPSGSSPSSDQSSESAKAPFAVDVEFSEIRGIAFSSMGELYIGESDVIWIRRSDGRLHLFAGTKSTPAWNIPQGTSSRLLHPSKKTPTYSQINLLVEHPAIDFQFVNITSISVGIFDEVFVADSGHNVVFAVRSDPPKLGKDGRYSIKRSASETQIFNKQGQLEGVIDTLTQQKISSFTFTANGWLSTLRIGPSELAFKISPLGFPQQIVLNTGETHNLTLAPMFKGFGSIISPFGGICHYEYSDHDQLRKIWTISVALPYVATYSPTNSLLMSVVLPSGWTYSIQKNKDQKVETDLFGKSDSREISMTSSPNGEIIKLMYSEGAQEVIFERLEPQPSSIDNTANHASWQIGRRIRMYVQPQSSDNLLNPNSNSDNSSVPSPRLIENLVMSSFDVFGVITQDFEIAGSAVRQRRFSWQPERSASSLYLGRERREMASDTIQKTRKTLSINGQPILSVTLDRELLTETFRSPSTDRLLLQIVYNGNMQPTLFTTQTVTPVPKSGFVDLSASMSDNSSKTAVQDSTMAPLRNIYTREGQLKEAFWGVANYRLSYDSTRRLRTAEIGSTLNTLVFDYQNPNLPYLPTDVSVSGIGTYHFVYKHDPQTGESGFSHLITPLGTYRTFSLFTSLGVERLTLVPWALEAGSQNAAVFTFDWETRVPPSGFFQGYPLARFTWPSGRRVNRLWAKRLVVYDNIQINWDKEDLLDSTSVELHDSVNEFNIEEKRQFGAGTLVTHVRGDLTLAGTKRPKPKRSGLLTYTYEYEYDLSFLVSGIRSCLYEPSTASPLWCHRAHIAFNSWSGYSISPLGANHFQDGLSSSLVLSQTGVQLNRRFDNSGRLLTFALQDSKRQEAIINVTFVYSVDSLLPSDMNLETIEDVPLRTHYRRGPGGRIEGIEYETVGSSRRRHVQVSYNEESRISDLRHYISDSQFAKAGSSESKHITTKFLYERGLLSGFGSWKYTFDEDGCLIERKLRDSGSIEDLFEYDAKGLLRWAERRVIPSTTSEGQQKTKLEEPFCNGLENACYPQEMGQVKDYAIQYLYDAEDRLVVLRNTLEIDDSIQFFYAHPQHRNRLTSFFHHGKGKAYFLTYEQQTGHLFTIEEVDLSAAADSNPERKVYIIITDTEGSPIALYSDDKIIWTAEYSATGGRRLINRGFSNTPLMEDFIVPLGFRGALTDPHTGFLFHTPTWQAYDSMGATLTSPDWRRAVTSRLKRLYHYPQGLDLHTWFTERSDLDQLSRLQNALSDPAWWLRRLDQGIDRLFPKLQPGTGAIPAPYKEEYKNLPRKCSQGVVMTSRKLKQAEHMNEELERLGIVDASKLGANNALPAWLDDPCPLARIKTSPPVFGPDVSFSLSSDGTVAILPGENSTLIKIAEVLFSGAKLMDSWYLPTPTHGGLAAVTSFVQLFVKVAPTLTSDLQTLQIQRSSLLSQIPIRLGGSSSPVTGIRMSLDNSAGTELRITSAASKGVEWRLRYEDNWTLASARVLQEARRRGIESAQRRASLRVGSRNRGPRTSPKPWPPWSSISPEIQQMEKDGGIVKDFAWKPVVRELKRSSVLTELLDDPGIYQLRPVYEKSEI</sequence>
<feature type="region of interest" description="Disordered" evidence="5">
    <location>
        <begin position="1380"/>
        <end position="1402"/>
    </location>
</feature>
<feature type="disulfide bond" evidence="4">
    <location>
        <begin position="609"/>
        <end position="619"/>
    </location>
</feature>
<feature type="region of interest" description="Disordered" evidence="5">
    <location>
        <begin position="2881"/>
        <end position="2909"/>
    </location>
</feature>
<dbReference type="Pfam" id="PF24329">
    <property type="entry name" value="FN-plug_TEN1-4"/>
    <property type="match status" value="1"/>
</dbReference>
<dbReference type="PANTHER" id="PTHR11219">
    <property type="entry name" value="TENEURIN AND N-ACETYLGLUCOSAMINE-1-PHOSPHODIESTER ALPHA-N-ACETYLGLUCOSAMINIDASE"/>
    <property type="match status" value="1"/>
</dbReference>
<dbReference type="PROSITE" id="PS00022">
    <property type="entry name" value="EGF_1"/>
    <property type="match status" value="4"/>
</dbReference>
<dbReference type="InterPro" id="IPR000742">
    <property type="entry name" value="EGF"/>
</dbReference>
<keyword evidence="9" id="KW-1185">Reference proteome</keyword>
<dbReference type="EMBL" id="CABIJS010000355">
    <property type="protein sequence ID" value="VUZ50254.1"/>
    <property type="molecule type" value="Genomic_DNA"/>
</dbReference>
<dbReference type="SMART" id="SM00181">
    <property type="entry name" value="EGF"/>
    <property type="match status" value="7"/>
</dbReference>
<comment type="caution">
    <text evidence="4">Lacks conserved residue(s) required for the propagation of feature annotation.</text>
</comment>
<keyword evidence="1 4" id="KW-0245">EGF-like domain</keyword>
<dbReference type="Pfam" id="PF25023">
    <property type="entry name" value="TEN_YD-shell"/>
    <property type="match status" value="2"/>
</dbReference>
<dbReference type="GO" id="GO:0008045">
    <property type="term" value="P:motor neuron axon guidance"/>
    <property type="evidence" value="ECO:0007669"/>
    <property type="project" value="TreeGrafter"/>
</dbReference>
<evidence type="ECO:0000256" key="6">
    <source>
        <dbReference type="SAM" id="Phobius"/>
    </source>
</evidence>
<feature type="region of interest" description="Disordered" evidence="5">
    <location>
        <begin position="23"/>
        <end position="53"/>
    </location>
</feature>
<dbReference type="Gene3D" id="2.10.25.10">
    <property type="entry name" value="Laminin"/>
    <property type="match status" value="4"/>
</dbReference>
<dbReference type="Gene3D" id="2.60.120.260">
    <property type="entry name" value="Galactose-binding domain-like"/>
    <property type="match status" value="1"/>
</dbReference>
<dbReference type="InterPro" id="IPR056820">
    <property type="entry name" value="TEN_TTR-like"/>
</dbReference>
<feature type="compositionally biased region" description="Low complexity" evidence="5">
    <location>
        <begin position="1154"/>
        <end position="1163"/>
    </location>
</feature>
<feature type="disulfide bond" evidence="4">
    <location>
        <begin position="631"/>
        <end position="640"/>
    </location>
</feature>
<evidence type="ECO:0000259" key="7">
    <source>
        <dbReference type="PROSITE" id="PS50026"/>
    </source>
</evidence>
<feature type="compositionally biased region" description="Low complexity" evidence="5">
    <location>
        <begin position="1383"/>
        <end position="1402"/>
    </location>
</feature>
<evidence type="ECO:0000256" key="4">
    <source>
        <dbReference type="PROSITE-ProRule" id="PRU00076"/>
    </source>
</evidence>
<keyword evidence="6" id="KW-0812">Transmembrane</keyword>
<protein>
    <recommendedName>
        <fullName evidence="7">EGF-like domain-containing protein</fullName>
    </recommendedName>
</protein>
<dbReference type="InterPro" id="IPR057627">
    <property type="entry name" value="FN-plug_TEN1-4"/>
</dbReference>
<keyword evidence="6" id="KW-1133">Transmembrane helix</keyword>
<dbReference type="Gene3D" id="2.180.10.10">
    <property type="entry name" value="RHS repeat-associated core"/>
    <property type="match status" value="1"/>
</dbReference>
<name>A0A564YUK9_HYMDI</name>
<dbReference type="Proteomes" id="UP000321570">
    <property type="component" value="Unassembled WGS sequence"/>
</dbReference>
<evidence type="ECO:0000313" key="8">
    <source>
        <dbReference type="EMBL" id="VUZ50254.1"/>
    </source>
</evidence>
<gene>
    <name evidence="8" type="ORF">WMSIL1_LOCUS9121</name>
</gene>
<evidence type="ECO:0000313" key="9">
    <source>
        <dbReference type="Proteomes" id="UP000321570"/>
    </source>
</evidence>
<feature type="region of interest" description="Disordered" evidence="5">
    <location>
        <begin position="1154"/>
        <end position="1175"/>
    </location>
</feature>
<evidence type="ECO:0000256" key="3">
    <source>
        <dbReference type="ARBA" id="ARBA00023157"/>
    </source>
</evidence>
<feature type="domain" description="EGF-like" evidence="7">
    <location>
        <begin position="605"/>
        <end position="641"/>
    </location>
</feature>
<feature type="transmembrane region" description="Helical" evidence="6">
    <location>
        <begin position="141"/>
        <end position="161"/>
    </location>
</feature>
<dbReference type="Pfam" id="PF25020">
    <property type="entry name" value="TTR_TEN1-4"/>
    <property type="match status" value="1"/>
</dbReference>
<evidence type="ECO:0000256" key="5">
    <source>
        <dbReference type="SAM" id="MobiDB-lite"/>
    </source>
</evidence>
<dbReference type="SUPFAM" id="SSF63825">
    <property type="entry name" value="YWTD domain"/>
    <property type="match status" value="1"/>
</dbReference>
<dbReference type="InterPro" id="IPR057629">
    <property type="entry name" value="Teneurin1-4_GBD"/>
</dbReference>
<keyword evidence="3 4" id="KW-1015">Disulfide bond</keyword>
<dbReference type="SUPFAM" id="SSF57196">
    <property type="entry name" value="EGF/Laminin"/>
    <property type="match status" value="1"/>
</dbReference>
<dbReference type="PANTHER" id="PTHR11219:SF69">
    <property type="entry name" value="TENEURIN-A"/>
    <property type="match status" value="1"/>
</dbReference>
<dbReference type="Pfam" id="PF25024">
    <property type="entry name" value="EGF_TEN"/>
    <property type="match status" value="1"/>
</dbReference>
<dbReference type="InterPro" id="IPR051216">
    <property type="entry name" value="Teneurin"/>
</dbReference>
<evidence type="ECO:0000256" key="2">
    <source>
        <dbReference type="ARBA" id="ARBA00022737"/>
    </source>
</evidence>
<dbReference type="PROSITE" id="PS50026">
    <property type="entry name" value="EGF_3"/>
    <property type="match status" value="1"/>
</dbReference>